<dbReference type="RefSeq" id="WP_068263193.1">
    <property type="nucleotide sequence ID" value="NZ_LWSK01000044.1"/>
</dbReference>
<keyword evidence="1" id="KW-0812">Transmembrane</keyword>
<reference evidence="2 3" key="1">
    <citation type="submission" date="2019-08" db="EMBL/GenBank/DDBJ databases">
        <title>Deep-cultivation of Planctomycetes and their phenomic and genomic characterization uncovers novel biology.</title>
        <authorList>
            <person name="Wiegand S."/>
            <person name="Jogler M."/>
            <person name="Boedeker C."/>
            <person name="Pinto D."/>
            <person name="Vollmers J."/>
            <person name="Rivas-Marin E."/>
            <person name="Kohn T."/>
            <person name="Peeters S.H."/>
            <person name="Heuer A."/>
            <person name="Rast P."/>
            <person name="Oberbeckmann S."/>
            <person name="Bunk B."/>
            <person name="Jeske O."/>
            <person name="Meyerdierks A."/>
            <person name="Storesund J.E."/>
            <person name="Kallscheuer N."/>
            <person name="Luecker S."/>
            <person name="Lage O.M."/>
            <person name="Pohl T."/>
            <person name="Merkel B.J."/>
            <person name="Hornburger P."/>
            <person name="Mueller R.-W."/>
            <person name="Bruemmer F."/>
            <person name="Labrenz M."/>
            <person name="Spormann A.M."/>
            <person name="Op Den Camp H."/>
            <person name="Overmann J."/>
            <person name="Amann R."/>
            <person name="Jetten M.S.M."/>
            <person name="Mascher T."/>
            <person name="Medema M.H."/>
            <person name="Devos D.P."/>
            <person name="Kaster A.-K."/>
            <person name="Ovreas L."/>
            <person name="Rohde M."/>
            <person name="Galperin M.Y."/>
            <person name="Jogler C."/>
        </authorList>
    </citation>
    <scope>NUCLEOTIDE SEQUENCE [LARGE SCALE GENOMIC DNA]</scope>
    <source>
        <strain evidence="2 3">LF1</strain>
    </source>
</reference>
<evidence type="ECO:0000313" key="2">
    <source>
        <dbReference type="EMBL" id="KAA1260151.1"/>
    </source>
</evidence>
<organism evidence="2 3">
    <name type="scientific">Rubripirellula obstinata</name>
    <dbReference type="NCBI Taxonomy" id="406547"/>
    <lineage>
        <taxon>Bacteria</taxon>
        <taxon>Pseudomonadati</taxon>
        <taxon>Planctomycetota</taxon>
        <taxon>Planctomycetia</taxon>
        <taxon>Pirellulales</taxon>
        <taxon>Pirellulaceae</taxon>
        <taxon>Rubripirellula</taxon>
    </lineage>
</organism>
<feature type="transmembrane region" description="Helical" evidence="1">
    <location>
        <begin position="364"/>
        <end position="383"/>
    </location>
</feature>
<dbReference type="EMBL" id="VRLW01000001">
    <property type="protein sequence ID" value="KAA1260151.1"/>
    <property type="molecule type" value="Genomic_DNA"/>
</dbReference>
<feature type="transmembrane region" description="Helical" evidence="1">
    <location>
        <begin position="284"/>
        <end position="301"/>
    </location>
</feature>
<gene>
    <name evidence="2" type="ORF">LF1_26900</name>
</gene>
<keyword evidence="1" id="KW-0472">Membrane</keyword>
<feature type="transmembrane region" description="Helical" evidence="1">
    <location>
        <begin position="75"/>
        <end position="97"/>
    </location>
</feature>
<feature type="transmembrane region" description="Helical" evidence="1">
    <location>
        <begin position="243"/>
        <end position="264"/>
    </location>
</feature>
<feature type="transmembrane region" description="Helical" evidence="1">
    <location>
        <begin position="147"/>
        <end position="169"/>
    </location>
</feature>
<feature type="transmembrane region" description="Helical" evidence="1">
    <location>
        <begin position="117"/>
        <end position="135"/>
    </location>
</feature>
<evidence type="ECO:0000256" key="1">
    <source>
        <dbReference type="SAM" id="Phobius"/>
    </source>
</evidence>
<keyword evidence="1" id="KW-1133">Transmembrane helix</keyword>
<feature type="transmembrane region" description="Helical" evidence="1">
    <location>
        <begin position="36"/>
        <end position="54"/>
    </location>
</feature>
<comment type="caution">
    <text evidence="2">The sequence shown here is derived from an EMBL/GenBank/DDBJ whole genome shotgun (WGS) entry which is preliminary data.</text>
</comment>
<sequence>MFRFSIRQLMLMTASVAAGFVMSRSASDDQVLDSRLMAFLLGMISLLLAVGLVQQIIWPPVSLNATAGQQTLRRICLSLILLGIVLGVYRTCIPYPASVIAPNQPLENETVNSELALPLWYFSLMLAIMTAPWFSGVAGRSKNHSQVLGKITSTVVFITVLVYCVAMTFSTTYSFSLVNTEVDAVFDQLSQRNAVGTTHFVEYFDRTPKQFRDFVQWQAITWPPALLACFGLIGWGSTVKSRWWLLALVILITPACVNLCRIVGSQAENVFPIQTKAILGNPIPDAMLLGICFLLVVMRLATKRPEIHLAGDQPNALERETYASDHGLIGWALMAIGVLAIIGLRQKYVGFGTLGYYEMLHAGYNPEVIVGPLMLFVGMQWQWRRFRFQEAAQERWPCIGNRQYLLIPLVGFVLLVTAVTSIPFGVAMLHIGL</sequence>
<feature type="transmembrane region" description="Helical" evidence="1">
    <location>
        <begin position="322"/>
        <end position="344"/>
    </location>
</feature>
<feature type="transmembrane region" description="Helical" evidence="1">
    <location>
        <begin position="214"/>
        <end position="236"/>
    </location>
</feature>
<feature type="transmembrane region" description="Helical" evidence="1">
    <location>
        <begin position="404"/>
        <end position="431"/>
    </location>
</feature>
<proteinExistence type="predicted"/>
<dbReference type="Proteomes" id="UP000322699">
    <property type="component" value="Unassembled WGS sequence"/>
</dbReference>
<protein>
    <submittedName>
        <fullName evidence="2">Uncharacterized protein</fullName>
    </submittedName>
</protein>
<keyword evidence="3" id="KW-1185">Reference proteome</keyword>
<accession>A0A5B1CIR2</accession>
<dbReference type="AlphaFoldDB" id="A0A5B1CIR2"/>
<evidence type="ECO:0000313" key="3">
    <source>
        <dbReference type="Proteomes" id="UP000322699"/>
    </source>
</evidence>
<name>A0A5B1CIR2_9BACT</name>